<organism evidence="1 2">
    <name type="scientific">Rhizobium mesoamericanum STM3625</name>
    <dbReference type="NCBI Taxonomy" id="1211777"/>
    <lineage>
        <taxon>Bacteria</taxon>
        <taxon>Pseudomonadati</taxon>
        <taxon>Pseudomonadota</taxon>
        <taxon>Alphaproteobacteria</taxon>
        <taxon>Hyphomicrobiales</taxon>
        <taxon>Rhizobiaceae</taxon>
        <taxon>Rhizobium/Agrobacterium group</taxon>
        <taxon>Rhizobium</taxon>
    </lineage>
</organism>
<dbReference type="AlphaFoldDB" id="K0PFQ7"/>
<accession>K0PFQ7</accession>
<dbReference type="HOGENOM" id="CLU_2685297_0_0_5"/>
<protein>
    <submittedName>
        <fullName evidence="1">Uncharacterized protein</fullName>
    </submittedName>
</protein>
<proteinExistence type="predicted"/>
<evidence type="ECO:0000313" key="1">
    <source>
        <dbReference type="EMBL" id="CCM75336.1"/>
    </source>
</evidence>
<gene>
    <name evidence="1" type="ORF">BN77_2479</name>
</gene>
<evidence type="ECO:0000313" key="2">
    <source>
        <dbReference type="Proteomes" id="UP000009319"/>
    </source>
</evidence>
<dbReference type="RefSeq" id="WP_007531987.1">
    <property type="nucleotide sequence ID" value="NZ_HF536772.1"/>
</dbReference>
<reference evidence="1 2" key="1">
    <citation type="journal article" date="2013" name="Genome Announc.">
        <title>Draft Genome Sequence of Rhizobium mesoamericanum STM3625, a Nitrogen-Fixing Symbiont of Mimosa pudica Isolated in French Guiana (South America).</title>
        <authorList>
            <person name="Moulin L."/>
            <person name="Mornico D."/>
            <person name="Melkonian R."/>
            <person name="Klonowska A."/>
        </authorList>
    </citation>
    <scope>NUCLEOTIDE SEQUENCE [LARGE SCALE GENOMIC DNA]</scope>
    <source>
        <strain evidence="1 2">STM3625</strain>
    </source>
</reference>
<comment type="caution">
    <text evidence="1">The sequence shown here is derived from an EMBL/GenBank/DDBJ whole genome shotgun (WGS) entry which is preliminary data.</text>
</comment>
<dbReference type="EMBL" id="CANI01000013">
    <property type="protein sequence ID" value="CCM75336.1"/>
    <property type="molecule type" value="Genomic_DNA"/>
</dbReference>
<dbReference type="Proteomes" id="UP000009319">
    <property type="component" value="Unassembled WGS sequence"/>
</dbReference>
<name>K0PFQ7_9HYPH</name>
<sequence>MVASAVEFFENRSDVQLPEMEMEAARSSLTRGGAQRVVIGLAFKRQDRPSNPGIIVDIVGPLLGLAVDRLQVHG</sequence>
<keyword evidence="2" id="KW-1185">Reference proteome</keyword>